<evidence type="ECO:0000313" key="2">
    <source>
        <dbReference type="Proteomes" id="UP000515154"/>
    </source>
</evidence>
<organism evidence="2 3">
    <name type="scientific">Octopus sinensis</name>
    <name type="common">East Asian common octopus</name>
    <dbReference type="NCBI Taxonomy" id="2607531"/>
    <lineage>
        <taxon>Eukaryota</taxon>
        <taxon>Metazoa</taxon>
        <taxon>Spiralia</taxon>
        <taxon>Lophotrochozoa</taxon>
        <taxon>Mollusca</taxon>
        <taxon>Cephalopoda</taxon>
        <taxon>Coleoidea</taxon>
        <taxon>Octopodiformes</taxon>
        <taxon>Octopoda</taxon>
        <taxon>Incirrata</taxon>
        <taxon>Octopodidae</taxon>
        <taxon>Octopus</taxon>
    </lineage>
</organism>
<accession>A0A7E6F3J7</accession>
<feature type="region of interest" description="Disordered" evidence="1">
    <location>
        <begin position="96"/>
        <end position="117"/>
    </location>
</feature>
<dbReference type="AlphaFoldDB" id="A0A7E6F3J7"/>
<feature type="region of interest" description="Disordered" evidence="1">
    <location>
        <begin position="1"/>
        <end position="54"/>
    </location>
</feature>
<name>A0A7E6F3J7_9MOLL</name>
<gene>
    <name evidence="3" type="primary">LOC118764651</name>
</gene>
<protein>
    <submittedName>
        <fullName evidence="3">Uncharacterized protein LOC118764651</fullName>
    </submittedName>
</protein>
<keyword evidence="2" id="KW-1185">Reference proteome</keyword>
<dbReference type="Proteomes" id="UP000515154">
    <property type="component" value="Linkage group LG8"/>
</dbReference>
<dbReference type="RefSeq" id="XP_036361522.1">
    <property type="nucleotide sequence ID" value="XM_036505629.1"/>
</dbReference>
<reference evidence="3" key="1">
    <citation type="submission" date="2025-08" db="UniProtKB">
        <authorList>
            <consortium name="RefSeq"/>
        </authorList>
    </citation>
    <scope>IDENTIFICATION</scope>
</reference>
<sequence>MFKFQIVPKPSHIPAPTQVNIPTPPTAVPAPEQNTSKSQPCTHHPNKNKNTRPLIGTERKTFNPLGRHRGCGRGGIFCCYAEENIGTIAIRTKKIKELAPQTEKKTPPNGPRSRKKRMLSEFDTQNQHINETVTLHPKTRLYDMHKDLKKRCVLVEETLYRQLRDKHSTTIWKIVDLPNYLKKEEGGVDKLAVRSAPTSPVKNMVTRNIDWTGNMNFISEKAYTFRTQKTSYSLPKPQISYRPC</sequence>
<evidence type="ECO:0000313" key="3">
    <source>
        <dbReference type="RefSeq" id="XP_036361522.1"/>
    </source>
</evidence>
<proteinExistence type="predicted"/>
<evidence type="ECO:0000256" key="1">
    <source>
        <dbReference type="SAM" id="MobiDB-lite"/>
    </source>
</evidence>
<dbReference type="KEGG" id="osn:118764651"/>
<feature type="compositionally biased region" description="Polar residues" evidence="1">
    <location>
        <begin position="32"/>
        <end position="41"/>
    </location>
</feature>